<evidence type="ECO:0000313" key="1">
    <source>
        <dbReference type="EMBL" id="PAT35255.1"/>
    </source>
</evidence>
<comment type="caution">
    <text evidence="1">The sequence shown here is derived from an EMBL/GenBank/DDBJ whole genome shotgun (WGS) entry which is preliminary data.</text>
</comment>
<proteinExistence type="predicted"/>
<dbReference type="PANTHER" id="PTHR41791">
    <property type="entry name" value="SSL7039 PROTEIN"/>
    <property type="match status" value="1"/>
</dbReference>
<dbReference type="Proteomes" id="UP000217999">
    <property type="component" value="Unassembled WGS sequence"/>
</dbReference>
<sequence>MWSWVYPIDYNSCVFTIKQTQEFIDWLAGITDAMTRARLLARLRKLSLGLWGDARPVGEGISELREHFGPGWRMYCIQRGPVVVVMLGGGSKRTQAADIAAAKALAAQLED</sequence>
<name>A0A2A2A9Q5_9BURK</name>
<dbReference type="AlphaFoldDB" id="A0A2A2A9Q5"/>
<dbReference type="PIRSF" id="PIRSF028744">
    <property type="entry name" value="Addict_mod_HI1419"/>
    <property type="match status" value="1"/>
</dbReference>
<protein>
    <submittedName>
        <fullName evidence="1">Addiction module killer protein</fullName>
    </submittedName>
</protein>
<evidence type="ECO:0000313" key="2">
    <source>
        <dbReference type="Proteomes" id="UP000217999"/>
    </source>
</evidence>
<reference evidence="1 2" key="1">
    <citation type="submission" date="2017-08" db="EMBL/GenBank/DDBJ databases">
        <title>WGS of Clinical strains of the CDC Group NO-1 linked to zoonotic infections in humans.</title>
        <authorList>
            <person name="Bernier A.-M."/>
            <person name="Bernard K."/>
        </authorList>
    </citation>
    <scope>NUCLEOTIDE SEQUENCE [LARGE SCALE GENOMIC DNA]</scope>
    <source>
        <strain evidence="1 2">NML03-0146</strain>
    </source>
</reference>
<dbReference type="NCBIfam" id="TIGR02683">
    <property type="entry name" value="upstrm_HI1419"/>
    <property type="match status" value="1"/>
</dbReference>
<accession>A0A2A2A9Q5</accession>
<dbReference type="InterPro" id="IPR014056">
    <property type="entry name" value="TypeIITA-like_toxin_pred"/>
</dbReference>
<dbReference type="PANTHER" id="PTHR41791:SF1">
    <property type="entry name" value="SSL7039 PROTEIN"/>
    <property type="match status" value="1"/>
</dbReference>
<dbReference type="EMBL" id="NSJF01000002">
    <property type="protein sequence ID" value="PAT35255.1"/>
    <property type="molecule type" value="Genomic_DNA"/>
</dbReference>
<gene>
    <name evidence="1" type="ORF">CK620_05040</name>
</gene>
<dbReference type="RefSeq" id="WP_095549371.1">
    <property type="nucleotide sequence ID" value="NZ_NSJF01000002.1"/>
</dbReference>
<organism evidence="1 2">
    <name type="scientific">Vandammella animalimorsus</name>
    <dbReference type="NCBI Taxonomy" id="2029117"/>
    <lineage>
        <taxon>Bacteria</taxon>
        <taxon>Pseudomonadati</taxon>
        <taxon>Pseudomonadota</taxon>
        <taxon>Betaproteobacteria</taxon>
        <taxon>Burkholderiales</taxon>
        <taxon>Comamonadaceae</taxon>
        <taxon>Vandammella</taxon>
    </lineage>
</organism>